<protein>
    <submittedName>
        <fullName evidence="3">Uncharacterized protein DUF2512</fullName>
    </submittedName>
</protein>
<dbReference type="EMBL" id="QJTJ01000002">
    <property type="protein sequence ID" value="PYF08317.1"/>
    <property type="molecule type" value="Genomic_DNA"/>
</dbReference>
<keyword evidence="2" id="KW-0472">Membrane</keyword>
<evidence type="ECO:0000313" key="4">
    <source>
        <dbReference type="Proteomes" id="UP000247416"/>
    </source>
</evidence>
<evidence type="ECO:0000313" key="3">
    <source>
        <dbReference type="EMBL" id="PYF08317.1"/>
    </source>
</evidence>
<dbReference type="OrthoDB" id="2111682at2"/>
<feature type="transmembrane region" description="Helical" evidence="2">
    <location>
        <begin position="58"/>
        <end position="78"/>
    </location>
</feature>
<dbReference type="InterPro" id="IPR019649">
    <property type="entry name" value="DUF2512"/>
</dbReference>
<keyword evidence="2" id="KW-0812">Transmembrane</keyword>
<keyword evidence="4" id="KW-1185">Reference proteome</keyword>
<reference evidence="3 4" key="1">
    <citation type="submission" date="2018-06" db="EMBL/GenBank/DDBJ databases">
        <title>Genomic Encyclopedia of Archaeal and Bacterial Type Strains, Phase II (KMG-II): from individual species to whole genera.</title>
        <authorList>
            <person name="Goeker M."/>
        </authorList>
    </citation>
    <scope>NUCLEOTIDE SEQUENCE [LARGE SCALE GENOMIC DNA]</scope>
    <source>
        <strain evidence="3 4">KACC 16626</strain>
    </source>
</reference>
<name>A0A318TX43_9BACL</name>
<organism evidence="3 4">
    <name type="scientific">Ureibacillus chungkukjangi</name>
    <dbReference type="NCBI Taxonomy" id="1202712"/>
    <lineage>
        <taxon>Bacteria</taxon>
        <taxon>Bacillati</taxon>
        <taxon>Bacillota</taxon>
        <taxon>Bacilli</taxon>
        <taxon>Bacillales</taxon>
        <taxon>Caryophanaceae</taxon>
        <taxon>Ureibacillus</taxon>
    </lineage>
</organism>
<comment type="caution">
    <text evidence="3">The sequence shown here is derived from an EMBL/GenBank/DDBJ whole genome shotgun (WGS) entry which is preliminary data.</text>
</comment>
<evidence type="ECO:0000256" key="1">
    <source>
        <dbReference type="SAM" id="MobiDB-lite"/>
    </source>
</evidence>
<dbReference type="RefSeq" id="WP_107931961.1">
    <property type="nucleotide sequence ID" value="NZ_PYWJ01000001.1"/>
</dbReference>
<dbReference type="Proteomes" id="UP000247416">
    <property type="component" value="Unassembled WGS sequence"/>
</dbReference>
<sequence>MKYTKAFFIKLAMTIVVLWIVLGLFFGASFGNILLIGTILTIVAFVGDVFILPNVGNFMAAAGDLVLAFFGVWALGTILFGESIAVLSAAFLSALFVAVGELYFHRYYRDHVMGVVDDPKPASYGRNYTASNLQTEFSQEFDEGLDKKSNNDVTNSEDEGPVK</sequence>
<dbReference type="AlphaFoldDB" id="A0A318TX43"/>
<feature type="region of interest" description="Disordered" evidence="1">
    <location>
        <begin position="140"/>
        <end position="163"/>
    </location>
</feature>
<feature type="transmembrane region" description="Helical" evidence="2">
    <location>
        <begin position="84"/>
        <end position="104"/>
    </location>
</feature>
<feature type="transmembrane region" description="Helical" evidence="2">
    <location>
        <begin position="7"/>
        <end position="27"/>
    </location>
</feature>
<accession>A0A318TX43</accession>
<feature type="transmembrane region" description="Helical" evidence="2">
    <location>
        <begin position="33"/>
        <end position="51"/>
    </location>
</feature>
<proteinExistence type="predicted"/>
<gene>
    <name evidence="3" type="ORF">BJ095_10282</name>
</gene>
<dbReference type="Pfam" id="PF10710">
    <property type="entry name" value="DUF2512"/>
    <property type="match status" value="1"/>
</dbReference>
<evidence type="ECO:0000256" key="2">
    <source>
        <dbReference type="SAM" id="Phobius"/>
    </source>
</evidence>
<keyword evidence="2" id="KW-1133">Transmembrane helix</keyword>